<keyword evidence="3" id="KW-0560">Oxidoreductase</keyword>
<accession>A0A517ZS81</accession>
<sequence>MTEPTNNLFDLTDKVALITGSSRGIGLAMASGLAQSGAKVVLCGRKQEGIDEAVKTIRDHGGEATGIPAHMGRAEDLQALVDHAVETFGGIDILVNNAATNPVFGPLLDNDDAAFDKIMEVNVKGPLNLAKLVHPIMVSRGGGSIINVSSIGGLRPEPMLGLYSMSKAALISLTKVMAAEWGGDSVRVNVLCPGLIQTQFSQALWSNEKILNSVVGKLPLKRIAQPEELVGMTVYLASAASSYCTGSVMTVDGGHTI</sequence>
<proteinExistence type="inferred from homology"/>
<dbReference type="Gene3D" id="3.40.50.720">
    <property type="entry name" value="NAD(P)-binding Rossmann-like Domain"/>
    <property type="match status" value="1"/>
</dbReference>
<dbReference type="InterPro" id="IPR057326">
    <property type="entry name" value="KR_dom"/>
</dbReference>
<dbReference type="FunFam" id="3.40.50.720:FF:000084">
    <property type="entry name" value="Short-chain dehydrogenase reductase"/>
    <property type="match status" value="1"/>
</dbReference>
<dbReference type="InterPro" id="IPR036291">
    <property type="entry name" value="NAD(P)-bd_dom_sf"/>
</dbReference>
<dbReference type="GO" id="GO:0008874">
    <property type="term" value="F:gluconate 5-dehydrogenase activity"/>
    <property type="evidence" value="ECO:0007669"/>
    <property type="project" value="UniProtKB-EC"/>
</dbReference>
<name>A0A517ZS81_9PLAN</name>
<dbReference type="KEGG" id="sdyn:Mal52_38500"/>
<evidence type="ECO:0000313" key="3">
    <source>
        <dbReference type="EMBL" id="QDU45356.1"/>
    </source>
</evidence>
<reference evidence="3 4" key="1">
    <citation type="submission" date="2019-02" db="EMBL/GenBank/DDBJ databases">
        <title>Deep-cultivation of Planctomycetes and their phenomic and genomic characterization uncovers novel biology.</title>
        <authorList>
            <person name="Wiegand S."/>
            <person name="Jogler M."/>
            <person name="Boedeker C."/>
            <person name="Pinto D."/>
            <person name="Vollmers J."/>
            <person name="Rivas-Marin E."/>
            <person name="Kohn T."/>
            <person name="Peeters S.H."/>
            <person name="Heuer A."/>
            <person name="Rast P."/>
            <person name="Oberbeckmann S."/>
            <person name="Bunk B."/>
            <person name="Jeske O."/>
            <person name="Meyerdierks A."/>
            <person name="Storesund J.E."/>
            <person name="Kallscheuer N."/>
            <person name="Luecker S."/>
            <person name="Lage O.M."/>
            <person name="Pohl T."/>
            <person name="Merkel B.J."/>
            <person name="Hornburger P."/>
            <person name="Mueller R.-W."/>
            <person name="Bruemmer F."/>
            <person name="Labrenz M."/>
            <person name="Spormann A.M."/>
            <person name="Op den Camp H."/>
            <person name="Overmann J."/>
            <person name="Amann R."/>
            <person name="Jetten M.S.M."/>
            <person name="Mascher T."/>
            <person name="Medema M.H."/>
            <person name="Devos D.P."/>
            <person name="Kaster A.-K."/>
            <person name="Ovreas L."/>
            <person name="Rohde M."/>
            <person name="Galperin M.Y."/>
            <person name="Jogler C."/>
        </authorList>
    </citation>
    <scope>NUCLEOTIDE SEQUENCE [LARGE SCALE GENOMIC DNA]</scope>
    <source>
        <strain evidence="3 4">Mal52</strain>
    </source>
</reference>
<gene>
    <name evidence="3" type="primary">gno_1</name>
    <name evidence="3" type="ORF">Mal52_38500</name>
</gene>
<dbReference type="InterPro" id="IPR002347">
    <property type="entry name" value="SDR_fam"/>
</dbReference>
<dbReference type="AlphaFoldDB" id="A0A517ZS81"/>
<dbReference type="SMART" id="SM00822">
    <property type="entry name" value="PKS_KR"/>
    <property type="match status" value="1"/>
</dbReference>
<dbReference type="PANTHER" id="PTHR43943:SF2">
    <property type="entry name" value="DEHYDROGENASE_REDUCTASE 4"/>
    <property type="match status" value="1"/>
</dbReference>
<dbReference type="PROSITE" id="PS00061">
    <property type="entry name" value="ADH_SHORT"/>
    <property type="match status" value="1"/>
</dbReference>
<dbReference type="NCBIfam" id="NF005559">
    <property type="entry name" value="PRK07231.1"/>
    <property type="match status" value="1"/>
</dbReference>
<organism evidence="3 4">
    <name type="scientific">Symmachiella dynata</name>
    <dbReference type="NCBI Taxonomy" id="2527995"/>
    <lineage>
        <taxon>Bacteria</taxon>
        <taxon>Pseudomonadati</taxon>
        <taxon>Planctomycetota</taxon>
        <taxon>Planctomycetia</taxon>
        <taxon>Planctomycetales</taxon>
        <taxon>Planctomycetaceae</taxon>
        <taxon>Symmachiella</taxon>
    </lineage>
</organism>
<dbReference type="EMBL" id="CP036276">
    <property type="protein sequence ID" value="QDU45356.1"/>
    <property type="molecule type" value="Genomic_DNA"/>
</dbReference>
<evidence type="ECO:0000259" key="2">
    <source>
        <dbReference type="SMART" id="SM00822"/>
    </source>
</evidence>
<dbReference type="RefSeq" id="WP_145377741.1">
    <property type="nucleotide sequence ID" value="NZ_CP036276.1"/>
</dbReference>
<dbReference type="PRINTS" id="PR00080">
    <property type="entry name" value="SDRFAMILY"/>
</dbReference>
<dbReference type="InterPro" id="IPR020904">
    <property type="entry name" value="Sc_DH/Rdtase_CS"/>
</dbReference>
<dbReference type="Proteomes" id="UP000319383">
    <property type="component" value="Chromosome"/>
</dbReference>
<dbReference type="PANTHER" id="PTHR43943">
    <property type="entry name" value="DEHYDROGENASE/REDUCTASE (SDR FAMILY) MEMBER 4"/>
    <property type="match status" value="1"/>
</dbReference>
<dbReference type="Pfam" id="PF13561">
    <property type="entry name" value="adh_short_C2"/>
    <property type="match status" value="1"/>
</dbReference>
<dbReference type="SUPFAM" id="SSF51735">
    <property type="entry name" value="NAD(P)-binding Rossmann-fold domains"/>
    <property type="match status" value="1"/>
</dbReference>
<dbReference type="PRINTS" id="PR00081">
    <property type="entry name" value="GDHRDH"/>
</dbReference>
<protein>
    <submittedName>
        <fullName evidence="3">Gluconate 5-dehydrogenase</fullName>
        <ecNumber evidence="3">1.1.1.69</ecNumber>
    </submittedName>
</protein>
<feature type="domain" description="Ketoreductase" evidence="2">
    <location>
        <begin position="14"/>
        <end position="199"/>
    </location>
</feature>
<comment type="similarity">
    <text evidence="1">Belongs to the short-chain dehydrogenases/reductases (SDR) family.</text>
</comment>
<keyword evidence="4" id="KW-1185">Reference proteome</keyword>
<evidence type="ECO:0000313" key="4">
    <source>
        <dbReference type="Proteomes" id="UP000319383"/>
    </source>
</evidence>
<dbReference type="EC" id="1.1.1.69" evidence="3"/>
<evidence type="ECO:0000256" key="1">
    <source>
        <dbReference type="ARBA" id="ARBA00006484"/>
    </source>
</evidence>